<organism evidence="1 2">
    <name type="scientific">Croceivirga radicis</name>
    <dbReference type="NCBI Taxonomy" id="1929488"/>
    <lineage>
        <taxon>Bacteria</taxon>
        <taxon>Pseudomonadati</taxon>
        <taxon>Bacteroidota</taxon>
        <taxon>Flavobacteriia</taxon>
        <taxon>Flavobacteriales</taxon>
        <taxon>Flavobacteriaceae</taxon>
        <taxon>Croceivirga</taxon>
    </lineage>
</organism>
<dbReference type="AlphaFoldDB" id="A0A1V6LNG8"/>
<evidence type="ECO:0000313" key="1">
    <source>
        <dbReference type="EMBL" id="OQD41526.1"/>
    </source>
</evidence>
<keyword evidence="2" id="KW-1185">Reference proteome</keyword>
<dbReference type="RefSeq" id="WP_080319975.1">
    <property type="nucleotide sequence ID" value="NZ_MTBC01000014.1"/>
</dbReference>
<gene>
    <name evidence="1" type="ORF">BUL40_15520</name>
</gene>
<protein>
    <recommendedName>
        <fullName evidence="3">Peptidase E</fullName>
    </recommendedName>
</protein>
<evidence type="ECO:0000313" key="2">
    <source>
        <dbReference type="Proteomes" id="UP000191680"/>
    </source>
</evidence>
<accession>A0A1V6LNG8</accession>
<dbReference type="Proteomes" id="UP000191680">
    <property type="component" value="Unassembled WGS sequence"/>
</dbReference>
<dbReference type="Pfam" id="PF20420">
    <property type="entry name" value="DUF6702"/>
    <property type="match status" value="1"/>
</dbReference>
<proteinExistence type="predicted"/>
<comment type="caution">
    <text evidence="1">The sequence shown here is derived from an EMBL/GenBank/DDBJ whole genome shotgun (WGS) entry which is preliminary data.</text>
</comment>
<name>A0A1V6LNG8_9FLAO</name>
<reference evidence="1" key="1">
    <citation type="submission" date="2016-12" db="EMBL/GenBank/DDBJ databases">
        <authorList>
            <person name="Song W.-J."/>
            <person name="Kurnit D.M."/>
        </authorList>
    </citation>
    <scope>NUCLEOTIDE SEQUENCE [LARGE SCALE GENOMIC DNA]</scope>
    <source>
        <strain evidence="1">HSG9</strain>
    </source>
</reference>
<sequence length="171" mass="19470">MKKLIKKIRLPLLLFVAIGGMSFAHKFYVSVTNVNYAKEAKALQITTRIFIDDLDDLMMARYGVATKLATKNEAKVADAYIEKYLKTKVSFELDGEVKPFTFIGKKYDADVVICYLEVPNVTLEGHENLTVTNEILTDLYDEQKNLVHVKWNGNKKSFVLIKSDIKGMLKL</sequence>
<dbReference type="EMBL" id="MTBC01000014">
    <property type="protein sequence ID" value="OQD41526.1"/>
    <property type="molecule type" value="Genomic_DNA"/>
</dbReference>
<dbReference type="OrthoDB" id="5735516at2"/>
<dbReference type="InterPro" id="IPR046525">
    <property type="entry name" value="DUF6702"/>
</dbReference>
<evidence type="ECO:0008006" key="3">
    <source>
        <dbReference type="Google" id="ProtNLM"/>
    </source>
</evidence>